<keyword evidence="3" id="KW-0804">Transcription</keyword>
<sequence>MQTPDHTVVAQTLVAPGDSFDRWHHVTCREFSLTECRRVADEAFQASISIRHLGPLAINDIWSSTPAADRIRVMRSASDVRRDPRDYFMLWLTLRGEVSFAQGGRDVRMRRGDLMLHDQAQPFTLEFAPSARAIMVSIPRPLLLARLPDAQRLTARRVGNASKVGALAGSLIRRLTRLDDAAGPAAIRLGAAALDIFATTLQTELTDDGPQRGDERLARVKAYMLANLDDPGLDLDAIATAQNMAPRTLNRLFAREGSTPIRWLWQQRLAGAYQALAERRFSHVTDVALSFGFSDVSHFSRAFKAAFGRSPHQVMG</sequence>
<dbReference type="EMBL" id="FMZW01000002">
    <property type="protein sequence ID" value="SDC29004.1"/>
    <property type="molecule type" value="Genomic_DNA"/>
</dbReference>
<dbReference type="GO" id="GO:0003700">
    <property type="term" value="F:DNA-binding transcription factor activity"/>
    <property type="evidence" value="ECO:0007669"/>
    <property type="project" value="InterPro"/>
</dbReference>
<dbReference type="Pfam" id="PF14525">
    <property type="entry name" value="AraC_binding_2"/>
    <property type="match status" value="1"/>
</dbReference>
<dbReference type="SMART" id="SM00342">
    <property type="entry name" value="HTH_ARAC"/>
    <property type="match status" value="1"/>
</dbReference>
<dbReference type="PANTHER" id="PTHR46796:SF6">
    <property type="entry name" value="ARAC SUBFAMILY"/>
    <property type="match status" value="1"/>
</dbReference>
<evidence type="ECO:0000313" key="6">
    <source>
        <dbReference type="Proteomes" id="UP000199245"/>
    </source>
</evidence>
<dbReference type="RefSeq" id="WP_092078563.1">
    <property type="nucleotide sequence ID" value="NZ_FMZW01000002.1"/>
</dbReference>
<evidence type="ECO:0000313" key="5">
    <source>
        <dbReference type="EMBL" id="SDC29004.1"/>
    </source>
</evidence>
<dbReference type="SUPFAM" id="SSF46689">
    <property type="entry name" value="Homeodomain-like"/>
    <property type="match status" value="1"/>
</dbReference>
<gene>
    <name evidence="5" type="ORF">SAMN05216337_100252</name>
</gene>
<dbReference type="InterPro" id="IPR018060">
    <property type="entry name" value="HTH_AraC"/>
</dbReference>
<dbReference type="InterPro" id="IPR050204">
    <property type="entry name" value="AraC_XylS_family_regulators"/>
</dbReference>
<feature type="domain" description="HTH araC/xylS-type" evidence="4">
    <location>
        <begin position="218"/>
        <end position="316"/>
    </location>
</feature>
<evidence type="ECO:0000259" key="4">
    <source>
        <dbReference type="PROSITE" id="PS01124"/>
    </source>
</evidence>
<dbReference type="InterPro" id="IPR035418">
    <property type="entry name" value="AraC-bd_2"/>
</dbReference>
<organism evidence="5 6">
    <name type="scientific">Bradyrhizobium brasilense</name>
    <dbReference type="NCBI Taxonomy" id="1419277"/>
    <lineage>
        <taxon>Bacteria</taxon>
        <taxon>Pseudomonadati</taxon>
        <taxon>Pseudomonadota</taxon>
        <taxon>Alphaproteobacteria</taxon>
        <taxon>Hyphomicrobiales</taxon>
        <taxon>Nitrobacteraceae</taxon>
        <taxon>Bradyrhizobium</taxon>
    </lineage>
</organism>
<proteinExistence type="predicted"/>
<dbReference type="PRINTS" id="PR00032">
    <property type="entry name" value="HTHARAC"/>
</dbReference>
<evidence type="ECO:0000256" key="2">
    <source>
        <dbReference type="ARBA" id="ARBA00023125"/>
    </source>
</evidence>
<dbReference type="Gene3D" id="1.10.10.60">
    <property type="entry name" value="Homeodomain-like"/>
    <property type="match status" value="1"/>
</dbReference>
<dbReference type="GO" id="GO:0043565">
    <property type="term" value="F:sequence-specific DNA binding"/>
    <property type="evidence" value="ECO:0007669"/>
    <property type="project" value="InterPro"/>
</dbReference>
<keyword evidence="1" id="KW-0805">Transcription regulation</keyword>
<accession>A0A1G6KDI0</accession>
<dbReference type="InterPro" id="IPR009057">
    <property type="entry name" value="Homeodomain-like_sf"/>
</dbReference>
<dbReference type="AlphaFoldDB" id="A0A1G6KDI0"/>
<dbReference type="Pfam" id="PF12833">
    <property type="entry name" value="HTH_18"/>
    <property type="match status" value="1"/>
</dbReference>
<dbReference type="PANTHER" id="PTHR46796">
    <property type="entry name" value="HTH-TYPE TRANSCRIPTIONAL ACTIVATOR RHAS-RELATED"/>
    <property type="match status" value="1"/>
</dbReference>
<dbReference type="PROSITE" id="PS01124">
    <property type="entry name" value="HTH_ARAC_FAMILY_2"/>
    <property type="match status" value="1"/>
</dbReference>
<evidence type="ECO:0000256" key="3">
    <source>
        <dbReference type="ARBA" id="ARBA00023163"/>
    </source>
</evidence>
<dbReference type="Proteomes" id="UP000199245">
    <property type="component" value="Unassembled WGS sequence"/>
</dbReference>
<dbReference type="InterPro" id="IPR020449">
    <property type="entry name" value="Tscrpt_reg_AraC-type_HTH"/>
</dbReference>
<reference evidence="5 6" key="1">
    <citation type="submission" date="2016-10" db="EMBL/GenBank/DDBJ databases">
        <authorList>
            <person name="de Groot N.N."/>
        </authorList>
    </citation>
    <scope>NUCLEOTIDE SEQUENCE [LARGE SCALE GENOMIC DNA]</scope>
    <source>
        <strain evidence="5 6">R5</strain>
    </source>
</reference>
<protein>
    <submittedName>
        <fullName evidence="5">AraC-type DNA-binding protein</fullName>
    </submittedName>
</protein>
<keyword evidence="2 5" id="KW-0238">DNA-binding</keyword>
<name>A0A1G6KDI0_9BRAD</name>
<evidence type="ECO:0000256" key="1">
    <source>
        <dbReference type="ARBA" id="ARBA00023015"/>
    </source>
</evidence>